<reference evidence="2" key="1">
    <citation type="journal article" date="2014" name="Front. Microbiol.">
        <title>High frequency of phylogenetically diverse reductive dehalogenase-homologous genes in deep subseafloor sedimentary metagenomes.</title>
        <authorList>
            <person name="Kawai M."/>
            <person name="Futagami T."/>
            <person name="Toyoda A."/>
            <person name="Takaki Y."/>
            <person name="Nishi S."/>
            <person name="Hori S."/>
            <person name="Arai W."/>
            <person name="Tsubouchi T."/>
            <person name="Morono Y."/>
            <person name="Uchiyama I."/>
            <person name="Ito T."/>
            <person name="Fujiyama A."/>
            <person name="Inagaki F."/>
            <person name="Takami H."/>
        </authorList>
    </citation>
    <scope>NUCLEOTIDE SEQUENCE</scope>
    <source>
        <strain evidence="2">Expedition CK06-06</strain>
    </source>
</reference>
<feature type="transmembrane region" description="Helical" evidence="1">
    <location>
        <begin position="12"/>
        <end position="36"/>
    </location>
</feature>
<keyword evidence="1" id="KW-0812">Transmembrane</keyword>
<sequence length="53" mass="5844">MNIPTIGGARGIFEIFVPGVFLLLNLAVAVFLLPFIDEDTKNFFLDYASNPVL</sequence>
<keyword evidence="1" id="KW-0472">Membrane</keyword>
<proteinExistence type="predicted"/>
<comment type="caution">
    <text evidence="2">The sequence shown here is derived from an EMBL/GenBank/DDBJ whole genome shotgun (WGS) entry which is preliminary data.</text>
</comment>
<name>X1N7U2_9ZZZZ</name>
<dbReference type="AlphaFoldDB" id="X1N7U2"/>
<organism evidence="2">
    <name type="scientific">marine sediment metagenome</name>
    <dbReference type="NCBI Taxonomy" id="412755"/>
    <lineage>
        <taxon>unclassified sequences</taxon>
        <taxon>metagenomes</taxon>
        <taxon>ecological metagenomes</taxon>
    </lineage>
</organism>
<accession>X1N7U2</accession>
<evidence type="ECO:0000256" key="1">
    <source>
        <dbReference type="SAM" id="Phobius"/>
    </source>
</evidence>
<gene>
    <name evidence="2" type="ORF">S06H3_32049</name>
</gene>
<evidence type="ECO:0000313" key="2">
    <source>
        <dbReference type="EMBL" id="GAI26286.1"/>
    </source>
</evidence>
<keyword evidence="1" id="KW-1133">Transmembrane helix</keyword>
<dbReference type="EMBL" id="BARV01019019">
    <property type="protein sequence ID" value="GAI26286.1"/>
    <property type="molecule type" value="Genomic_DNA"/>
</dbReference>
<feature type="non-terminal residue" evidence="2">
    <location>
        <position position="53"/>
    </location>
</feature>
<protein>
    <submittedName>
        <fullName evidence="2">Uncharacterized protein</fullName>
    </submittedName>
</protein>